<name>A0A8J4X9H3_CLAMG</name>
<organism evidence="5 6">
    <name type="scientific">Clarias magur</name>
    <name type="common">Asian catfish</name>
    <name type="synonym">Macropteronotus magur</name>
    <dbReference type="NCBI Taxonomy" id="1594786"/>
    <lineage>
        <taxon>Eukaryota</taxon>
        <taxon>Metazoa</taxon>
        <taxon>Chordata</taxon>
        <taxon>Craniata</taxon>
        <taxon>Vertebrata</taxon>
        <taxon>Euteleostomi</taxon>
        <taxon>Actinopterygii</taxon>
        <taxon>Neopterygii</taxon>
        <taxon>Teleostei</taxon>
        <taxon>Ostariophysi</taxon>
        <taxon>Siluriformes</taxon>
        <taxon>Clariidae</taxon>
        <taxon>Clarias</taxon>
    </lineage>
</organism>
<dbReference type="InterPro" id="IPR052124">
    <property type="entry name" value="Rab9_kelch_effector"/>
</dbReference>
<accession>A0A8J4X9H3</accession>
<feature type="non-terminal residue" evidence="5">
    <location>
        <position position="49"/>
    </location>
</feature>
<dbReference type="PANTHER" id="PTHR46647:SF1">
    <property type="entry name" value="RAB9 EFFECTOR PROTEIN WITH KELCH MOTIFS"/>
    <property type="match status" value="1"/>
</dbReference>
<dbReference type="OrthoDB" id="10251809at2759"/>
<dbReference type="AlphaFoldDB" id="A0A8J4X9H3"/>
<comment type="function">
    <text evidence="3">Rab9 effector required for endosome to trans-Golgi network (TGN) transport.</text>
</comment>
<comment type="caution">
    <text evidence="5">The sequence shown here is derived from an EMBL/GenBank/DDBJ whole genome shotgun (WGS) entry which is preliminary data.</text>
</comment>
<dbReference type="Proteomes" id="UP000727407">
    <property type="component" value="Unassembled WGS sequence"/>
</dbReference>
<reference evidence="5" key="1">
    <citation type="submission" date="2020-07" db="EMBL/GenBank/DDBJ databases">
        <title>Clarias magur genome sequencing, assembly and annotation.</title>
        <authorList>
            <person name="Kushwaha B."/>
            <person name="Kumar R."/>
            <person name="Das P."/>
            <person name="Joshi C.G."/>
            <person name="Kumar D."/>
            <person name="Nagpure N.S."/>
            <person name="Pandey M."/>
            <person name="Agarwal S."/>
            <person name="Srivastava S."/>
            <person name="Singh M."/>
            <person name="Sahoo L."/>
            <person name="Jayasankar P."/>
            <person name="Meher P.K."/>
            <person name="Koringa P.G."/>
            <person name="Iquebal M.A."/>
            <person name="Das S.P."/>
            <person name="Bit A."/>
            <person name="Patnaik S."/>
            <person name="Patel N."/>
            <person name="Shah T.M."/>
            <person name="Hinsu A."/>
            <person name="Jena J.K."/>
        </authorList>
    </citation>
    <scope>NUCLEOTIDE SEQUENCE</scope>
    <source>
        <strain evidence="5">CIFAMagur01</strain>
        <tissue evidence="5">Testis</tissue>
    </source>
</reference>
<dbReference type="EMBL" id="QNUK01000004">
    <property type="protein sequence ID" value="KAF5909512.1"/>
    <property type="molecule type" value="Genomic_DNA"/>
</dbReference>
<proteinExistence type="predicted"/>
<evidence type="ECO:0000256" key="3">
    <source>
        <dbReference type="ARBA" id="ARBA00037224"/>
    </source>
</evidence>
<gene>
    <name evidence="5" type="ORF">DAT39_000753</name>
</gene>
<dbReference type="PANTHER" id="PTHR46647">
    <property type="entry name" value="RAB9 EFFECTOR PROTEIN WITH KELCH MOTIFS"/>
    <property type="match status" value="1"/>
</dbReference>
<dbReference type="SUPFAM" id="SSF117281">
    <property type="entry name" value="Kelch motif"/>
    <property type="match status" value="1"/>
</dbReference>
<sequence>SMTWERVKAKGDVPPGTAAHAAVALQRTVYIFGGLTADGATNAMYSFQS</sequence>
<evidence type="ECO:0000256" key="4">
    <source>
        <dbReference type="ARBA" id="ARBA00039295"/>
    </source>
</evidence>
<protein>
    <recommendedName>
        <fullName evidence="4">Rab9 effector protein with kelch motifs</fullName>
    </recommendedName>
</protein>
<dbReference type="InterPro" id="IPR015915">
    <property type="entry name" value="Kelch-typ_b-propeller"/>
</dbReference>
<evidence type="ECO:0000256" key="2">
    <source>
        <dbReference type="ARBA" id="ARBA00022737"/>
    </source>
</evidence>
<dbReference type="Gene3D" id="2.120.10.80">
    <property type="entry name" value="Kelch-type beta propeller"/>
    <property type="match status" value="1"/>
</dbReference>
<keyword evidence="1" id="KW-0880">Kelch repeat</keyword>
<evidence type="ECO:0000313" key="5">
    <source>
        <dbReference type="EMBL" id="KAF5909512.1"/>
    </source>
</evidence>
<evidence type="ECO:0000256" key="1">
    <source>
        <dbReference type="ARBA" id="ARBA00022441"/>
    </source>
</evidence>
<keyword evidence="6" id="KW-1185">Reference proteome</keyword>
<evidence type="ECO:0000313" key="6">
    <source>
        <dbReference type="Proteomes" id="UP000727407"/>
    </source>
</evidence>
<feature type="non-terminal residue" evidence="5">
    <location>
        <position position="1"/>
    </location>
</feature>
<keyword evidence="2" id="KW-0677">Repeat</keyword>